<keyword evidence="2" id="KW-1185">Reference proteome</keyword>
<evidence type="ECO:0000313" key="2">
    <source>
        <dbReference type="Proteomes" id="UP001233836"/>
    </source>
</evidence>
<protein>
    <submittedName>
        <fullName evidence="1">Uncharacterized protein</fullName>
    </submittedName>
</protein>
<sequence length="71" mass="8254">MTQEQHTELMAYWELKKELLDIIYLVSSDENYTKDQMNKDITKVLSIVDVREKEAMSAITSAYTASVSHLR</sequence>
<reference evidence="1 2" key="1">
    <citation type="submission" date="2023-07" db="EMBL/GenBank/DDBJ databases">
        <title>Sorghum-associated microbial communities from plants grown in Nebraska, USA.</title>
        <authorList>
            <person name="Schachtman D."/>
        </authorList>
    </citation>
    <scope>NUCLEOTIDE SEQUENCE [LARGE SCALE GENOMIC DNA]</scope>
    <source>
        <strain evidence="1 2">DS1314</strain>
    </source>
</reference>
<dbReference type="RefSeq" id="WP_307212950.1">
    <property type="nucleotide sequence ID" value="NZ_JAUSTI010000001.1"/>
</dbReference>
<evidence type="ECO:0000313" key="1">
    <source>
        <dbReference type="EMBL" id="MDQ0169154.1"/>
    </source>
</evidence>
<comment type="caution">
    <text evidence="1">The sequence shown here is derived from an EMBL/GenBank/DDBJ whole genome shotgun (WGS) entry which is preliminary data.</text>
</comment>
<name>A0ABT9W7E3_9BACL</name>
<accession>A0ABT9W7E3</accession>
<proteinExistence type="predicted"/>
<dbReference type="EMBL" id="JAUSTI010000001">
    <property type="protein sequence ID" value="MDQ0169154.1"/>
    <property type="molecule type" value="Genomic_DNA"/>
</dbReference>
<gene>
    <name evidence="1" type="ORF">J2T19_000591</name>
</gene>
<organism evidence="1 2">
    <name type="scientific">Paenibacillus tundrae</name>
    <dbReference type="NCBI Taxonomy" id="528187"/>
    <lineage>
        <taxon>Bacteria</taxon>
        <taxon>Bacillati</taxon>
        <taxon>Bacillota</taxon>
        <taxon>Bacilli</taxon>
        <taxon>Bacillales</taxon>
        <taxon>Paenibacillaceae</taxon>
        <taxon>Paenibacillus</taxon>
    </lineage>
</organism>
<dbReference type="Proteomes" id="UP001233836">
    <property type="component" value="Unassembled WGS sequence"/>
</dbReference>